<organism evidence="1 2">
    <name type="scientific">Brevibacillus ruminantium</name>
    <dbReference type="NCBI Taxonomy" id="2950604"/>
    <lineage>
        <taxon>Bacteria</taxon>
        <taxon>Bacillati</taxon>
        <taxon>Bacillota</taxon>
        <taxon>Bacilli</taxon>
        <taxon>Bacillales</taxon>
        <taxon>Paenibacillaceae</taxon>
        <taxon>Brevibacillus</taxon>
    </lineage>
</organism>
<name>A0ABY4WTZ1_9BACL</name>
<dbReference type="Proteomes" id="UP001056500">
    <property type="component" value="Chromosome"/>
</dbReference>
<dbReference type="EMBL" id="CP098755">
    <property type="protein sequence ID" value="USG68066.1"/>
    <property type="molecule type" value="Genomic_DNA"/>
</dbReference>
<reference evidence="1" key="1">
    <citation type="submission" date="2022-06" db="EMBL/GenBank/DDBJ databases">
        <title>Genome sequencing of Brevibacillus sp. BB3-R1.</title>
        <authorList>
            <person name="Heo J."/>
            <person name="Lee D."/>
            <person name="Won M."/>
            <person name="Han B.-H."/>
            <person name="Hong S.-B."/>
            <person name="Kwon S.-W."/>
        </authorList>
    </citation>
    <scope>NUCLEOTIDE SEQUENCE</scope>
    <source>
        <strain evidence="1">BB3-R1</strain>
    </source>
</reference>
<keyword evidence="2" id="KW-1185">Reference proteome</keyword>
<gene>
    <name evidence="1" type="ORF">NDK47_12615</name>
</gene>
<dbReference type="RefSeq" id="WP_251875379.1">
    <property type="nucleotide sequence ID" value="NZ_CP098755.1"/>
</dbReference>
<sequence>MITVRLLGTAPFHHTISYSVSPLFELASSLHLLTQAPASGTSAGWAEQMLQDFQTERIMEEWKYFLPLFEDAIPAMLDPIRTSGVMSVEEQFSYFVEMPTATFQASLQTLINKPDREPGNMLALDAIQDADFVKGRFSLFLSSYWQLFFAETWEKIAPLFVREAEQIFASLHSPEACISFLQKIAPPFSYDQERQELQWDDRFPEEIITEQLILHPSYFFPSTTLLKREQSIHLIYPIET</sequence>
<protein>
    <submittedName>
        <fullName evidence="1">Uncharacterized protein</fullName>
    </submittedName>
</protein>
<proteinExistence type="predicted"/>
<evidence type="ECO:0000313" key="2">
    <source>
        <dbReference type="Proteomes" id="UP001056500"/>
    </source>
</evidence>
<accession>A0ABY4WTZ1</accession>
<evidence type="ECO:0000313" key="1">
    <source>
        <dbReference type="EMBL" id="USG68066.1"/>
    </source>
</evidence>